<dbReference type="RefSeq" id="WP_330375524.1">
    <property type="nucleotide sequence ID" value="NZ_CABIXW010000003.1"/>
</dbReference>
<evidence type="ECO:0000313" key="2">
    <source>
        <dbReference type="EMBL" id="CUQ83519.1"/>
    </source>
</evidence>
<dbReference type="EMBL" id="CZBV01000003">
    <property type="protein sequence ID" value="CUQ83519.1"/>
    <property type="molecule type" value="Genomic_DNA"/>
</dbReference>
<dbReference type="Proteomes" id="UP000095780">
    <property type="component" value="Unassembled WGS sequence"/>
</dbReference>
<evidence type="ECO:0000313" key="3">
    <source>
        <dbReference type="Proteomes" id="UP000095780"/>
    </source>
</evidence>
<dbReference type="PROSITE" id="PS52050">
    <property type="entry name" value="WYL"/>
    <property type="match status" value="1"/>
</dbReference>
<dbReference type="PANTHER" id="PTHR34580">
    <property type="match status" value="1"/>
</dbReference>
<name>A0A174ZF40_9FIRM</name>
<organism evidence="2 3">
    <name type="scientific">Lachnospira eligens</name>
    <dbReference type="NCBI Taxonomy" id="39485"/>
    <lineage>
        <taxon>Bacteria</taxon>
        <taxon>Bacillati</taxon>
        <taxon>Bacillota</taxon>
        <taxon>Clostridia</taxon>
        <taxon>Lachnospirales</taxon>
        <taxon>Lachnospiraceae</taxon>
        <taxon>Lachnospira</taxon>
    </lineage>
</organism>
<dbReference type="AlphaFoldDB" id="A0A174ZF40"/>
<dbReference type="PANTHER" id="PTHR34580:SF1">
    <property type="entry name" value="PROTEIN PAFC"/>
    <property type="match status" value="1"/>
</dbReference>
<sequence length="190" mass="22878">MIQNEEFHYVEPKHGNEFIDLMWDLGQAINESRYIEIDYLRTKDKAIVHRRLQPVAIMFSEYYFYLTAFIEDEEVRKDFDVINDSFPTIYRIDRIKNMSVLDKRFHIPYSSRFEEGEFRKRIQFMYGGKIQKIRFRYKGPDIDSILDRLPTAHVLDEENCEYIVAAEVFGTGINMWIRSQGDYIEMIEEV</sequence>
<gene>
    <name evidence="2" type="ORF">ERS852492_01211</name>
</gene>
<evidence type="ECO:0000259" key="1">
    <source>
        <dbReference type="Pfam" id="PF13280"/>
    </source>
</evidence>
<accession>A0A174ZF40</accession>
<dbReference type="InterPro" id="IPR026881">
    <property type="entry name" value="WYL_dom"/>
</dbReference>
<dbReference type="InterPro" id="IPR051534">
    <property type="entry name" value="CBASS_pafABC_assoc_protein"/>
</dbReference>
<feature type="domain" description="WYL" evidence="1">
    <location>
        <begin position="25"/>
        <end position="98"/>
    </location>
</feature>
<protein>
    <recommendedName>
        <fullName evidence="1">WYL domain-containing protein</fullName>
    </recommendedName>
</protein>
<reference evidence="2 3" key="1">
    <citation type="submission" date="2015-09" db="EMBL/GenBank/DDBJ databases">
        <authorList>
            <consortium name="Pathogen Informatics"/>
        </authorList>
    </citation>
    <scope>NUCLEOTIDE SEQUENCE [LARGE SCALE GENOMIC DNA]</scope>
    <source>
        <strain evidence="2 3">2789STDY5834878</strain>
    </source>
</reference>
<proteinExistence type="predicted"/>
<dbReference type="Pfam" id="PF13280">
    <property type="entry name" value="WYL"/>
    <property type="match status" value="1"/>
</dbReference>